<organism evidence="1">
    <name type="scientific">Dendroctonus ponderosae</name>
    <name type="common">Mountain pine beetle</name>
    <dbReference type="NCBI Taxonomy" id="77166"/>
    <lineage>
        <taxon>Eukaryota</taxon>
        <taxon>Metazoa</taxon>
        <taxon>Ecdysozoa</taxon>
        <taxon>Arthropoda</taxon>
        <taxon>Hexapoda</taxon>
        <taxon>Insecta</taxon>
        <taxon>Pterygota</taxon>
        <taxon>Neoptera</taxon>
        <taxon>Endopterygota</taxon>
        <taxon>Coleoptera</taxon>
        <taxon>Polyphaga</taxon>
        <taxon>Cucujiformia</taxon>
        <taxon>Curculionidae</taxon>
        <taxon>Scolytinae</taxon>
        <taxon>Dendroctonus</taxon>
    </lineage>
</organism>
<accession>N6UUJ5</accession>
<gene>
    <name evidence="1" type="ORF">YQE_01143</name>
</gene>
<dbReference type="EMBL" id="KB738752">
    <property type="protein sequence ID" value="ENN82482.1"/>
    <property type="molecule type" value="Genomic_DNA"/>
</dbReference>
<protein>
    <submittedName>
        <fullName evidence="1">Uncharacterized protein</fullName>
    </submittedName>
</protein>
<feature type="non-terminal residue" evidence="1">
    <location>
        <position position="1"/>
    </location>
</feature>
<dbReference type="HOGENOM" id="CLU_2673638_0_0_1"/>
<reference evidence="1" key="1">
    <citation type="journal article" date="2013" name="Genome Biol.">
        <title>Draft genome of the mountain pine beetle, Dendroctonus ponderosae Hopkins, a major forest pest.</title>
        <authorList>
            <person name="Keeling C.I."/>
            <person name="Yuen M.M."/>
            <person name="Liao N.Y."/>
            <person name="Docking T.R."/>
            <person name="Chan S.K."/>
            <person name="Taylor G.A."/>
            <person name="Palmquist D.L."/>
            <person name="Jackman S.D."/>
            <person name="Nguyen A."/>
            <person name="Li M."/>
            <person name="Henderson H."/>
            <person name="Janes J.K."/>
            <person name="Zhao Y."/>
            <person name="Pandoh P."/>
            <person name="Moore R."/>
            <person name="Sperling F.A."/>
            <person name="Huber D.P."/>
            <person name="Birol I."/>
            <person name="Jones S.J."/>
            <person name="Bohlmann J."/>
        </authorList>
    </citation>
    <scope>NUCLEOTIDE SEQUENCE</scope>
</reference>
<dbReference type="AlphaFoldDB" id="N6UUJ5"/>
<evidence type="ECO:0000313" key="1">
    <source>
        <dbReference type="EMBL" id="ENN82482.1"/>
    </source>
</evidence>
<name>N6UUJ5_DENPD</name>
<proteinExistence type="predicted"/>
<sequence>MTFASFLKFLLLFQSVIPISLSTSSGDLSVAKPRWYYLHCTDCYRPDAKGEACVYIKNCIRRRLRSRQYFAYMVV</sequence>